<dbReference type="InterPro" id="IPR003115">
    <property type="entry name" value="ParB_N"/>
</dbReference>
<dbReference type="InterPro" id="IPR011111">
    <property type="entry name" value="Plasmid_RepB"/>
</dbReference>
<sequence length="298" mass="33476">MARRPHIAVRMSFEERTLVVRLADIQPLKLVSEEVKRSAKYRQIAASIAEIGLVEPPVVARSRDVSGRFLLLDGHLRLEVLKDCGLVEIECLVSTEDEAFTYNKRVNRIAIIQEHRMILKAIEKGVSEARIAKALNVDVASIRRRRKLLDGICAEAVELLKEKHLTLNTFSELRKLAPIRQIEAAELMIAMNNFSNSYVRSLVVATPRGQLAAGYTPRQPKGLSDEQVALMERESASLAREFKVAEQTYGADHLDLVLAVGYVSKLLRNGKVVGYLAKHFQELLFEFQRITESEATSA</sequence>
<evidence type="ECO:0000259" key="1">
    <source>
        <dbReference type="SMART" id="SM00470"/>
    </source>
</evidence>
<dbReference type="SUPFAM" id="SSF110849">
    <property type="entry name" value="ParB/Sulfiredoxin"/>
    <property type="match status" value="1"/>
</dbReference>
<dbReference type="GO" id="GO:0005694">
    <property type="term" value="C:chromosome"/>
    <property type="evidence" value="ECO:0007669"/>
    <property type="project" value="TreeGrafter"/>
</dbReference>
<dbReference type="PANTHER" id="PTHR33375">
    <property type="entry name" value="CHROMOSOME-PARTITIONING PROTEIN PARB-RELATED"/>
    <property type="match status" value="1"/>
</dbReference>
<protein>
    <submittedName>
        <fullName evidence="2">ParB-like nuclease domain-containing protein</fullName>
    </submittedName>
</protein>
<dbReference type="AlphaFoldDB" id="A0A1H5D1Z7"/>
<gene>
    <name evidence="2" type="ORF">SAMN05444164_5607</name>
</gene>
<evidence type="ECO:0000313" key="2">
    <source>
        <dbReference type="EMBL" id="SED72804.1"/>
    </source>
</evidence>
<dbReference type="SUPFAM" id="SSF109709">
    <property type="entry name" value="KorB DNA-binding domain-like"/>
    <property type="match status" value="1"/>
</dbReference>
<dbReference type="OrthoDB" id="7632576at2"/>
<dbReference type="Pfam" id="PF07506">
    <property type="entry name" value="RepB"/>
    <property type="match status" value="1"/>
</dbReference>
<dbReference type="SMART" id="SM00470">
    <property type="entry name" value="ParB"/>
    <property type="match status" value="1"/>
</dbReference>
<dbReference type="EMBL" id="FNTH01000001">
    <property type="protein sequence ID" value="SED72804.1"/>
    <property type="molecule type" value="Genomic_DNA"/>
</dbReference>
<evidence type="ECO:0000313" key="3">
    <source>
        <dbReference type="Proteomes" id="UP000198992"/>
    </source>
</evidence>
<organism evidence="2 3">
    <name type="scientific">Bradyrhizobium erythrophlei</name>
    <dbReference type="NCBI Taxonomy" id="1437360"/>
    <lineage>
        <taxon>Bacteria</taxon>
        <taxon>Pseudomonadati</taxon>
        <taxon>Pseudomonadota</taxon>
        <taxon>Alphaproteobacteria</taxon>
        <taxon>Hyphomicrobiales</taxon>
        <taxon>Nitrobacteraceae</taxon>
        <taxon>Bradyrhizobium</taxon>
    </lineage>
</organism>
<dbReference type="GO" id="GO:0045881">
    <property type="term" value="P:positive regulation of sporulation resulting in formation of a cellular spore"/>
    <property type="evidence" value="ECO:0007669"/>
    <property type="project" value="TreeGrafter"/>
</dbReference>
<dbReference type="Proteomes" id="UP000198992">
    <property type="component" value="Unassembled WGS sequence"/>
</dbReference>
<name>A0A1H5D1Z7_9BRAD</name>
<dbReference type="Gene3D" id="1.10.10.2830">
    <property type="match status" value="1"/>
</dbReference>
<proteinExistence type="predicted"/>
<dbReference type="InterPro" id="IPR050336">
    <property type="entry name" value="Chromosome_partition/occlusion"/>
</dbReference>
<dbReference type="Gene3D" id="3.90.1530.30">
    <property type="match status" value="1"/>
</dbReference>
<dbReference type="PANTHER" id="PTHR33375:SF1">
    <property type="entry name" value="CHROMOSOME-PARTITIONING PROTEIN PARB-RELATED"/>
    <property type="match status" value="1"/>
</dbReference>
<accession>A0A1H5D1Z7</accession>
<dbReference type="GO" id="GO:0007059">
    <property type="term" value="P:chromosome segregation"/>
    <property type="evidence" value="ECO:0007669"/>
    <property type="project" value="TreeGrafter"/>
</dbReference>
<feature type="domain" description="ParB-like N-terminal" evidence="1">
    <location>
        <begin position="21"/>
        <end position="108"/>
    </location>
</feature>
<reference evidence="2 3" key="1">
    <citation type="submission" date="2016-10" db="EMBL/GenBank/DDBJ databases">
        <authorList>
            <person name="de Groot N.N."/>
        </authorList>
    </citation>
    <scope>NUCLEOTIDE SEQUENCE [LARGE SCALE GENOMIC DNA]</scope>
    <source>
        <strain evidence="2 3">MT12</strain>
    </source>
</reference>
<dbReference type="InterPro" id="IPR036086">
    <property type="entry name" value="ParB/Sulfiredoxin_sf"/>
</dbReference>